<dbReference type="RefSeq" id="WP_072208591.1">
    <property type="nucleotide sequence ID" value="NZ_CP146254.1"/>
</dbReference>
<keyword evidence="1" id="KW-0472">Membrane</keyword>
<keyword evidence="1" id="KW-1133">Transmembrane helix</keyword>
<dbReference type="GO" id="GO:0016020">
    <property type="term" value="C:membrane"/>
    <property type="evidence" value="ECO:0007669"/>
    <property type="project" value="TreeGrafter"/>
</dbReference>
<feature type="domain" description="Acyltransferase 3" evidence="2">
    <location>
        <begin position="3"/>
        <end position="316"/>
    </location>
</feature>
<gene>
    <name evidence="3" type="ORF">SA3R_21470</name>
</gene>
<dbReference type="EMBL" id="LDSE01000048">
    <property type="protein sequence ID" value="KTS65197.1"/>
    <property type="molecule type" value="Genomic_DNA"/>
</dbReference>
<dbReference type="AlphaFoldDB" id="A0A8E1RV99"/>
<evidence type="ECO:0000313" key="3">
    <source>
        <dbReference type="EMBL" id="KTS65197.1"/>
    </source>
</evidence>
<evidence type="ECO:0000256" key="1">
    <source>
        <dbReference type="SAM" id="Phobius"/>
    </source>
</evidence>
<organism evidence="3 4">
    <name type="scientific">Pantoea dispersa</name>
    <dbReference type="NCBI Taxonomy" id="59814"/>
    <lineage>
        <taxon>Bacteria</taxon>
        <taxon>Pseudomonadati</taxon>
        <taxon>Pseudomonadota</taxon>
        <taxon>Gammaproteobacteria</taxon>
        <taxon>Enterobacterales</taxon>
        <taxon>Erwiniaceae</taxon>
        <taxon>Pantoea</taxon>
    </lineage>
</organism>
<feature type="transmembrane region" description="Helical" evidence="1">
    <location>
        <begin position="175"/>
        <end position="197"/>
    </location>
</feature>
<dbReference type="PANTHER" id="PTHR23028:SF131">
    <property type="entry name" value="BLR2367 PROTEIN"/>
    <property type="match status" value="1"/>
</dbReference>
<dbReference type="GO" id="GO:0000271">
    <property type="term" value="P:polysaccharide biosynthetic process"/>
    <property type="evidence" value="ECO:0007669"/>
    <property type="project" value="TreeGrafter"/>
</dbReference>
<feature type="transmembrane region" description="Helical" evidence="1">
    <location>
        <begin position="235"/>
        <end position="255"/>
    </location>
</feature>
<dbReference type="Pfam" id="PF01757">
    <property type="entry name" value="Acyl_transf_3"/>
    <property type="match status" value="1"/>
</dbReference>
<feature type="transmembrane region" description="Helical" evidence="1">
    <location>
        <begin position="35"/>
        <end position="56"/>
    </location>
</feature>
<evidence type="ECO:0000259" key="2">
    <source>
        <dbReference type="Pfam" id="PF01757"/>
    </source>
</evidence>
<evidence type="ECO:0000313" key="4">
    <source>
        <dbReference type="Proteomes" id="UP000071979"/>
    </source>
</evidence>
<comment type="caution">
    <text evidence="3">The sequence shown here is derived from an EMBL/GenBank/DDBJ whole genome shotgun (WGS) entry which is preliminary data.</text>
</comment>
<dbReference type="PANTHER" id="PTHR23028">
    <property type="entry name" value="ACETYLTRANSFERASE"/>
    <property type="match status" value="1"/>
</dbReference>
<feature type="transmembrane region" description="Helical" evidence="1">
    <location>
        <begin position="152"/>
        <end position="169"/>
    </location>
</feature>
<feature type="transmembrane region" description="Helical" evidence="1">
    <location>
        <begin position="204"/>
        <end position="223"/>
    </location>
</feature>
<feature type="transmembrane region" description="Helical" evidence="1">
    <location>
        <begin position="7"/>
        <end position="23"/>
    </location>
</feature>
<feature type="transmembrane region" description="Helical" evidence="1">
    <location>
        <begin position="77"/>
        <end position="94"/>
    </location>
</feature>
<keyword evidence="1" id="KW-0812">Transmembrane</keyword>
<feature type="transmembrane region" description="Helical" evidence="1">
    <location>
        <begin position="301"/>
        <end position="321"/>
    </location>
</feature>
<proteinExistence type="predicted"/>
<dbReference type="InterPro" id="IPR002656">
    <property type="entry name" value="Acyl_transf_3_dom"/>
</dbReference>
<protein>
    <recommendedName>
        <fullName evidence="2">Acyltransferase 3 domain-containing protein</fullName>
    </recommendedName>
</protein>
<accession>A0A8E1RV99</accession>
<dbReference type="GO" id="GO:0016747">
    <property type="term" value="F:acyltransferase activity, transferring groups other than amino-acyl groups"/>
    <property type="evidence" value="ECO:0007669"/>
    <property type="project" value="InterPro"/>
</dbReference>
<dbReference type="InterPro" id="IPR050879">
    <property type="entry name" value="Acyltransferase_3"/>
</dbReference>
<name>A0A8E1RV99_9GAMM</name>
<sequence length="347" mass="38535">MFYSIQFLRGIAALMVVLTHIAHKGQQYGTGSLHWFHVGGNGVDLFFIISGFIMCVTTHKNNITLLNFLINRILRIIPLYWVLSLAALLIYLVHPQLVNSSGGKTGIFQSFFLIPDGVKFLIQNGWTLSYEFYYYLIFAAFIFLTDTKPIRYLGVSLTILVLSLSGLILQPATPLTVFLFSDMLLEFMLGVLGFVIIRKVKLPQVSACLMILLGLACVTYNNLYGTPDLPLGKVINSGLPMFLIFLGSLSLEPWFAAGKGQLVRAFEHIGNSSYSLYLIHPFILSPVALVLKKVGLLSPGLFTVALLTGSVMSGLLTYRFIEMPLGRLTKKWGAKRLIKKNTAQVIS</sequence>
<reference evidence="3 4" key="1">
    <citation type="journal article" date="2016" name="Front. Microbiol.">
        <title>Genomic Resource of Rice Seed Associated Bacteria.</title>
        <authorList>
            <person name="Midha S."/>
            <person name="Bansal K."/>
            <person name="Sharma S."/>
            <person name="Kumar N."/>
            <person name="Patil P.P."/>
            <person name="Chaudhry V."/>
            <person name="Patil P.B."/>
        </authorList>
    </citation>
    <scope>NUCLEOTIDE SEQUENCE [LARGE SCALE GENOMIC DNA]</scope>
    <source>
        <strain evidence="3 4">SA3</strain>
    </source>
</reference>
<feature type="transmembrane region" description="Helical" evidence="1">
    <location>
        <begin position="128"/>
        <end position="145"/>
    </location>
</feature>
<feature type="transmembrane region" description="Helical" evidence="1">
    <location>
        <begin position="276"/>
        <end position="295"/>
    </location>
</feature>
<dbReference type="Proteomes" id="UP000071979">
    <property type="component" value="Unassembled WGS sequence"/>
</dbReference>